<dbReference type="Pfam" id="PF01638">
    <property type="entry name" value="HxlR"/>
    <property type="match status" value="1"/>
</dbReference>
<gene>
    <name evidence="5" type="ORF">HT578_21400</name>
</gene>
<keyword evidence="6" id="KW-1185">Reference proteome</keyword>
<dbReference type="InterPro" id="IPR011991">
    <property type="entry name" value="ArsR-like_HTH"/>
</dbReference>
<organism evidence="5 6">
    <name type="scientific">Novosphingobium decolorationis</name>
    <dbReference type="NCBI Taxonomy" id="2698673"/>
    <lineage>
        <taxon>Bacteria</taxon>
        <taxon>Pseudomonadati</taxon>
        <taxon>Pseudomonadota</taxon>
        <taxon>Alphaproteobacteria</taxon>
        <taxon>Sphingomonadales</taxon>
        <taxon>Sphingomonadaceae</taxon>
        <taxon>Novosphingobium</taxon>
    </lineage>
</organism>
<protein>
    <submittedName>
        <fullName evidence="5">Helix-turn-helix transcriptional regulator</fullName>
    </submittedName>
</protein>
<keyword evidence="3" id="KW-0804">Transcription</keyword>
<evidence type="ECO:0000256" key="2">
    <source>
        <dbReference type="ARBA" id="ARBA00023125"/>
    </source>
</evidence>
<dbReference type="InterPro" id="IPR036388">
    <property type="entry name" value="WH-like_DNA-bd_sf"/>
</dbReference>
<dbReference type="InterPro" id="IPR002577">
    <property type="entry name" value="HTH_HxlR"/>
</dbReference>
<dbReference type="InterPro" id="IPR036390">
    <property type="entry name" value="WH_DNA-bd_sf"/>
</dbReference>
<dbReference type="PROSITE" id="PS51118">
    <property type="entry name" value="HTH_HXLR"/>
    <property type="match status" value="1"/>
</dbReference>
<evidence type="ECO:0000256" key="3">
    <source>
        <dbReference type="ARBA" id="ARBA00023163"/>
    </source>
</evidence>
<dbReference type="Gene3D" id="1.10.10.10">
    <property type="entry name" value="Winged helix-like DNA-binding domain superfamily/Winged helix DNA-binding domain"/>
    <property type="match status" value="1"/>
</dbReference>
<evidence type="ECO:0000313" key="6">
    <source>
        <dbReference type="Proteomes" id="UP000677126"/>
    </source>
</evidence>
<evidence type="ECO:0000313" key="5">
    <source>
        <dbReference type="EMBL" id="QVM85925.1"/>
    </source>
</evidence>
<reference evidence="5 6" key="1">
    <citation type="journal article" date="2021" name="Int. J. Syst. Evol. Microbiol.">
        <title>Novosphingobium decolorationis sp. nov., an aniline blue-decolourizing bacterium isolated from East Pacific sediment.</title>
        <authorList>
            <person name="Chen X."/>
            <person name="Dong B."/>
            <person name="Chen T."/>
            <person name="Ren N."/>
            <person name="Wang J."/>
            <person name="Xu Y."/>
            <person name="Yang J."/>
            <person name="Zhu S."/>
            <person name="Chen J."/>
        </authorList>
    </citation>
    <scope>NUCLEOTIDE SEQUENCE [LARGE SCALE GENOMIC DNA]</scope>
    <source>
        <strain evidence="5 6">502str22</strain>
    </source>
</reference>
<proteinExistence type="predicted"/>
<dbReference type="CDD" id="cd00090">
    <property type="entry name" value="HTH_ARSR"/>
    <property type="match status" value="1"/>
</dbReference>
<feature type="domain" description="HTH hxlR-type" evidence="4">
    <location>
        <begin position="32"/>
        <end position="130"/>
    </location>
</feature>
<dbReference type="SUPFAM" id="SSF46785">
    <property type="entry name" value="Winged helix' DNA-binding domain"/>
    <property type="match status" value="1"/>
</dbReference>
<dbReference type="EMBL" id="CP054856">
    <property type="protein sequence ID" value="QVM85925.1"/>
    <property type="molecule type" value="Genomic_DNA"/>
</dbReference>
<keyword evidence="2" id="KW-0238">DNA-binding</keyword>
<accession>A0ABX8ECY1</accession>
<name>A0ABX8ECY1_9SPHN</name>
<evidence type="ECO:0000256" key="1">
    <source>
        <dbReference type="ARBA" id="ARBA00023015"/>
    </source>
</evidence>
<keyword evidence="1" id="KW-0805">Transcription regulation</keyword>
<evidence type="ECO:0000259" key="4">
    <source>
        <dbReference type="PROSITE" id="PS51118"/>
    </source>
</evidence>
<dbReference type="PANTHER" id="PTHR33204">
    <property type="entry name" value="TRANSCRIPTIONAL REGULATOR, MARR FAMILY"/>
    <property type="match status" value="1"/>
</dbReference>
<dbReference type="Proteomes" id="UP000677126">
    <property type="component" value="Chromosome"/>
</dbReference>
<sequence length="144" mass="15663">MQEGTFSAPGHSEVTASPVASRPAPDVFAAACPTRQLLDRVADKWSVLILTTLGAEEMRFNALRRRIEGISQKMLSQTLRTLERDGLVERRVVASIPVRVSYVITPLGAELLSALQAMIDWAEQRMGAVAAAQAAFDRRLASVS</sequence>
<dbReference type="PANTHER" id="PTHR33204:SF37">
    <property type="entry name" value="HTH-TYPE TRANSCRIPTIONAL REGULATOR YODB"/>
    <property type="match status" value="1"/>
</dbReference>